<organism evidence="2">
    <name type="scientific">Selaginella moellendorffii</name>
    <name type="common">Spikemoss</name>
    <dbReference type="NCBI Taxonomy" id="88036"/>
    <lineage>
        <taxon>Eukaryota</taxon>
        <taxon>Viridiplantae</taxon>
        <taxon>Streptophyta</taxon>
        <taxon>Embryophyta</taxon>
        <taxon>Tracheophyta</taxon>
        <taxon>Lycopodiopsida</taxon>
        <taxon>Selaginellales</taxon>
        <taxon>Selaginellaceae</taxon>
        <taxon>Selaginella</taxon>
    </lineage>
</organism>
<dbReference type="STRING" id="88036.D8QP84"/>
<evidence type="ECO:0000313" key="2">
    <source>
        <dbReference type="Proteomes" id="UP000001514"/>
    </source>
</evidence>
<dbReference type="Pfam" id="PF13671">
    <property type="entry name" value="AAA_33"/>
    <property type="match status" value="1"/>
</dbReference>
<dbReference type="PANTHER" id="PTHR37807:SF3">
    <property type="entry name" value="OS07G0160300 PROTEIN"/>
    <property type="match status" value="1"/>
</dbReference>
<dbReference type="InterPro" id="IPR027417">
    <property type="entry name" value="P-loop_NTPase"/>
</dbReference>
<evidence type="ECO:0008006" key="3">
    <source>
        <dbReference type="Google" id="ProtNLM"/>
    </source>
</evidence>
<protein>
    <recommendedName>
        <fullName evidence="3">Zeta toxin domain-containing protein</fullName>
    </recommendedName>
</protein>
<reference evidence="1 2" key="1">
    <citation type="journal article" date="2011" name="Science">
        <title>The Selaginella genome identifies genetic changes associated with the evolution of vascular plants.</title>
        <authorList>
            <person name="Banks J.A."/>
            <person name="Nishiyama T."/>
            <person name="Hasebe M."/>
            <person name="Bowman J.L."/>
            <person name="Gribskov M."/>
            <person name="dePamphilis C."/>
            <person name="Albert V.A."/>
            <person name="Aono N."/>
            <person name="Aoyama T."/>
            <person name="Ambrose B.A."/>
            <person name="Ashton N.W."/>
            <person name="Axtell M.J."/>
            <person name="Barker E."/>
            <person name="Barker M.S."/>
            <person name="Bennetzen J.L."/>
            <person name="Bonawitz N.D."/>
            <person name="Chapple C."/>
            <person name="Cheng C."/>
            <person name="Correa L.G."/>
            <person name="Dacre M."/>
            <person name="DeBarry J."/>
            <person name="Dreyer I."/>
            <person name="Elias M."/>
            <person name="Engstrom E.M."/>
            <person name="Estelle M."/>
            <person name="Feng L."/>
            <person name="Finet C."/>
            <person name="Floyd S.K."/>
            <person name="Frommer W.B."/>
            <person name="Fujita T."/>
            <person name="Gramzow L."/>
            <person name="Gutensohn M."/>
            <person name="Harholt J."/>
            <person name="Hattori M."/>
            <person name="Heyl A."/>
            <person name="Hirai T."/>
            <person name="Hiwatashi Y."/>
            <person name="Ishikawa M."/>
            <person name="Iwata M."/>
            <person name="Karol K.G."/>
            <person name="Koehler B."/>
            <person name="Kolukisaoglu U."/>
            <person name="Kubo M."/>
            <person name="Kurata T."/>
            <person name="Lalonde S."/>
            <person name="Li K."/>
            <person name="Li Y."/>
            <person name="Litt A."/>
            <person name="Lyons E."/>
            <person name="Manning G."/>
            <person name="Maruyama T."/>
            <person name="Michael T.P."/>
            <person name="Mikami K."/>
            <person name="Miyazaki S."/>
            <person name="Morinaga S."/>
            <person name="Murata T."/>
            <person name="Mueller-Roeber B."/>
            <person name="Nelson D.R."/>
            <person name="Obara M."/>
            <person name="Oguri Y."/>
            <person name="Olmstead R.G."/>
            <person name="Onodera N."/>
            <person name="Petersen B.L."/>
            <person name="Pils B."/>
            <person name="Prigge M."/>
            <person name="Rensing S.A."/>
            <person name="Riano-Pachon D.M."/>
            <person name="Roberts A.W."/>
            <person name="Sato Y."/>
            <person name="Scheller H.V."/>
            <person name="Schulz B."/>
            <person name="Schulz C."/>
            <person name="Shakirov E.V."/>
            <person name="Shibagaki N."/>
            <person name="Shinohara N."/>
            <person name="Shippen D.E."/>
            <person name="Soerensen I."/>
            <person name="Sotooka R."/>
            <person name="Sugimoto N."/>
            <person name="Sugita M."/>
            <person name="Sumikawa N."/>
            <person name="Tanurdzic M."/>
            <person name="Theissen G."/>
            <person name="Ulvskov P."/>
            <person name="Wakazuki S."/>
            <person name="Weng J.K."/>
            <person name="Willats W.W."/>
            <person name="Wipf D."/>
            <person name="Wolf P.G."/>
            <person name="Yang L."/>
            <person name="Zimmer A.D."/>
            <person name="Zhu Q."/>
            <person name="Mitros T."/>
            <person name="Hellsten U."/>
            <person name="Loque D."/>
            <person name="Otillar R."/>
            <person name="Salamov A."/>
            <person name="Schmutz J."/>
            <person name="Shapiro H."/>
            <person name="Lindquist E."/>
            <person name="Lucas S."/>
            <person name="Rokhsar D."/>
            <person name="Grigoriev I.V."/>
        </authorList>
    </citation>
    <scope>NUCLEOTIDE SEQUENCE [LARGE SCALE GENOMIC DNA]</scope>
</reference>
<dbReference type="eggNOG" id="ENOG502RZ8W">
    <property type="taxonomic scope" value="Eukaryota"/>
</dbReference>
<accession>D8QP84</accession>
<gene>
    <name evidence="1" type="ORF">SELMODRAFT_403157</name>
</gene>
<dbReference type="SUPFAM" id="SSF52540">
    <property type="entry name" value="P-loop containing nucleoside triphosphate hydrolases"/>
    <property type="match status" value="1"/>
</dbReference>
<proteinExistence type="predicted"/>
<sequence length="222" mass="25044">MKPVLVAMKGHPATGKSTLGESMAKFLHWPLIDKDDARDCLSMMIQGEEQDAARKNRLAKQLNAISYDIMFRIAETQLRLGLGVIVVCPLAWPWLFHQCQSIARRNGVEMIIVECVCRDENLWKTRLEHRAKSALLEDPLPPQISIATDSSREAWADGVQSVFDASASVWWHKPRTWEEHQKNVARYEGQCDYETGGVRTIVVDTSAGPCLDSILQFLAQKP</sequence>
<dbReference type="EMBL" id="GL377565">
    <property type="protein sequence ID" value="EFJ38888.1"/>
    <property type="molecule type" value="Genomic_DNA"/>
</dbReference>
<name>D8QP84_SELML</name>
<dbReference type="PANTHER" id="PTHR37807">
    <property type="entry name" value="OS07G0160300 PROTEIN"/>
    <property type="match status" value="1"/>
</dbReference>
<dbReference type="Gene3D" id="3.40.50.300">
    <property type="entry name" value="P-loop containing nucleotide triphosphate hydrolases"/>
    <property type="match status" value="1"/>
</dbReference>
<dbReference type="Proteomes" id="UP000001514">
    <property type="component" value="Unassembled WGS sequence"/>
</dbReference>
<dbReference type="Gramene" id="EFJ38888">
    <property type="protein sequence ID" value="EFJ38888"/>
    <property type="gene ID" value="SELMODRAFT_403157"/>
</dbReference>
<dbReference type="InParanoid" id="D8QP84"/>
<keyword evidence="2" id="KW-1185">Reference proteome</keyword>
<dbReference type="AlphaFoldDB" id="D8QP84"/>
<evidence type="ECO:0000313" key="1">
    <source>
        <dbReference type="EMBL" id="EFJ38888.1"/>
    </source>
</evidence>
<dbReference type="HOGENOM" id="CLU_084339_0_0_1"/>
<dbReference type="OMA" id="WHKPSRW"/>
<dbReference type="KEGG" id="smo:SELMODRAFT_403157"/>